<evidence type="ECO:0000313" key="3">
    <source>
        <dbReference type="EMBL" id="OUL64904.1"/>
    </source>
</evidence>
<dbReference type="Proteomes" id="UP000195072">
    <property type="component" value="Unassembled WGS sequence"/>
</dbReference>
<accession>A0A252EFE1</accession>
<comment type="caution">
    <text evidence="3">The sequence shown here is derived from an EMBL/GenBank/DDBJ whole genome shotgun (WGS) entry which is preliminary data.</text>
</comment>
<evidence type="ECO:0000259" key="1">
    <source>
        <dbReference type="Pfam" id="PF03354"/>
    </source>
</evidence>
<dbReference type="InterPro" id="IPR046461">
    <property type="entry name" value="TerL_ATPase"/>
</dbReference>
<dbReference type="Gene3D" id="3.40.50.300">
    <property type="entry name" value="P-loop containing nucleotide triphosphate hydrolases"/>
    <property type="match status" value="1"/>
</dbReference>
<sequence>MARHPYVKQAQRYVRDVVSGKVPACQWVVAACIRHQQDLERSKQKDFPYRFIKQAAERICDFLELMPHIKGPKARNGELIELEDWQCFILTTVFGWVHKKTGFRRFRRVYIEVPRGNAKSTLSSGVALYMLTADGEAGPEVYSAATTRDQAKIVFGDARKMVRKRPDMMRYYALDNQMQFILCAMNDGEFRPLSRDGETQDGLNIHFACLDELHAHKTREVFEVVETGAGKRDQSLIWAITTAGFNRSGICYETRSYVTQVLRKALAEWSDNPYQLKGDVADDEQQFGIIYTLDDDDDWTDPSVWQKANPNWGISVMPDYVAGLAHKAMQLASAQNGFKTKHLNLWVNADQAWMDMRAWDACGDHTLTLDDFEAQECIESLDLASKVDLAAKVRLFQRVEDGVTHYYVFPEFHLPQKQIDESGNAQYAGWVADNWIQATQGDVIDFEQIEEGLQEDGEIFNLTDVAYDPWQATQLAQRMTAKGLPMTEYRQTVAYFSEPMKELEALVLAGRLHHNANPVLAWCISNVVCHTDAKDNIYPRKERPENKIDGAVALIMAIGRALMGDSESDELNYEGM</sequence>
<evidence type="ECO:0000259" key="2">
    <source>
        <dbReference type="Pfam" id="PF20441"/>
    </source>
</evidence>
<proteinExistence type="predicted"/>
<dbReference type="GO" id="GO:0004519">
    <property type="term" value="F:endonuclease activity"/>
    <property type="evidence" value="ECO:0007669"/>
    <property type="project" value="InterPro"/>
</dbReference>
<dbReference type="InterPro" id="IPR005021">
    <property type="entry name" value="Terminase_largesu-like"/>
</dbReference>
<name>A0A252EFE1_9PROT</name>
<dbReference type="EMBL" id="JOOZ01000104">
    <property type="protein sequence ID" value="OUL64904.1"/>
    <property type="molecule type" value="Genomic_DNA"/>
</dbReference>
<feature type="domain" description="Terminase large subunit-like ATPase" evidence="1">
    <location>
        <begin position="84"/>
        <end position="258"/>
    </location>
</feature>
<dbReference type="InterPro" id="IPR046462">
    <property type="entry name" value="TerL_nuclease"/>
</dbReference>
<gene>
    <name evidence="3" type="ORF">HK16_00415</name>
</gene>
<feature type="domain" description="Terminase large subunit-like endonuclease" evidence="2">
    <location>
        <begin position="282"/>
        <end position="564"/>
    </location>
</feature>
<evidence type="ECO:0000313" key="4">
    <source>
        <dbReference type="Proteomes" id="UP000195072"/>
    </source>
</evidence>
<dbReference type="Pfam" id="PF03354">
    <property type="entry name" value="TerL_ATPase"/>
    <property type="match status" value="1"/>
</dbReference>
<dbReference type="PANTHER" id="PTHR41287:SF1">
    <property type="entry name" value="PROTEIN YMFN"/>
    <property type="match status" value="1"/>
</dbReference>
<dbReference type="InterPro" id="IPR027417">
    <property type="entry name" value="P-loop_NTPase"/>
</dbReference>
<dbReference type="PROSITE" id="PS51257">
    <property type="entry name" value="PROKAR_LIPOPROTEIN"/>
    <property type="match status" value="1"/>
</dbReference>
<dbReference type="Pfam" id="PF20441">
    <property type="entry name" value="TerL_nuclease"/>
    <property type="match status" value="1"/>
</dbReference>
<reference evidence="3 4" key="1">
    <citation type="submission" date="2014-06" db="EMBL/GenBank/DDBJ databases">
        <authorList>
            <person name="Ju J."/>
            <person name="Zhang J."/>
        </authorList>
    </citation>
    <scope>NUCLEOTIDE SEQUENCE [LARGE SCALE GENOMIC DNA]</scope>
    <source>
        <strain evidence="3">DmL_050</strain>
    </source>
</reference>
<dbReference type="RefSeq" id="WP_086898536.1">
    <property type="nucleotide sequence ID" value="NZ_JOOZ01000104.1"/>
</dbReference>
<organism evidence="3 4">
    <name type="scientific">Acetobacter senegalensis</name>
    <dbReference type="NCBI Taxonomy" id="446692"/>
    <lineage>
        <taxon>Bacteria</taxon>
        <taxon>Pseudomonadati</taxon>
        <taxon>Pseudomonadota</taxon>
        <taxon>Alphaproteobacteria</taxon>
        <taxon>Acetobacterales</taxon>
        <taxon>Acetobacteraceae</taxon>
        <taxon>Acetobacter</taxon>
    </lineage>
</organism>
<protein>
    <submittedName>
        <fullName evidence="3">Terminase</fullName>
    </submittedName>
</protein>
<dbReference type="PANTHER" id="PTHR41287">
    <property type="match status" value="1"/>
</dbReference>
<dbReference type="AlphaFoldDB" id="A0A252EFE1"/>